<dbReference type="GO" id="GO:0032957">
    <property type="term" value="P:inositol trisphosphate metabolic process"/>
    <property type="evidence" value="ECO:0007669"/>
    <property type="project" value="InterPro"/>
</dbReference>
<dbReference type="GO" id="GO:0047325">
    <property type="term" value="F:inositol-3,4,5,6-tetrakisphosphate 1-kinase activity"/>
    <property type="evidence" value="ECO:0007669"/>
    <property type="project" value="UniProtKB-EC"/>
</dbReference>
<name>S8EKQ0_9LAMI</name>
<dbReference type="InterPro" id="IPR040464">
    <property type="entry name" value="InsP(3)kin_ATP-grasp"/>
</dbReference>
<evidence type="ECO:0000256" key="9">
    <source>
        <dbReference type="PIRNR" id="PIRNR038186"/>
    </source>
</evidence>
<feature type="binding site" evidence="10">
    <location>
        <position position="317"/>
    </location>
    <ligand>
        <name>1D-myo-inositol 1,3,4-trisphosphate</name>
        <dbReference type="ChEBI" id="CHEBI:58414"/>
    </ligand>
</feature>
<feature type="binding site" evidence="11">
    <location>
        <position position="311"/>
    </location>
    <ligand>
        <name>Mg(2+)</name>
        <dbReference type="ChEBI" id="CHEBI:18420"/>
        <label>1</label>
    </ligand>
</feature>
<feature type="binding site" evidence="10">
    <location>
        <begin position="204"/>
        <end position="215"/>
    </location>
    <ligand>
        <name>ATP</name>
        <dbReference type="ChEBI" id="CHEBI:30616"/>
    </ligand>
</feature>
<keyword evidence="12" id="KW-1133">Transmembrane helix</keyword>
<feature type="binding site" evidence="11">
    <location>
        <position position="313"/>
    </location>
    <ligand>
        <name>Mg(2+)</name>
        <dbReference type="ChEBI" id="CHEBI:18420"/>
        <label>2</label>
    </ligand>
</feature>
<dbReference type="AlphaFoldDB" id="S8EKQ0"/>
<feature type="binding site" evidence="11">
    <location>
        <position position="296"/>
    </location>
    <ligand>
        <name>Mg(2+)</name>
        <dbReference type="ChEBI" id="CHEBI:18420"/>
        <label>1</label>
    </ligand>
</feature>
<dbReference type="Gene3D" id="3.30.470.20">
    <property type="entry name" value="ATP-grasp fold, B domain"/>
    <property type="match status" value="1"/>
</dbReference>
<evidence type="ECO:0000256" key="4">
    <source>
        <dbReference type="ARBA" id="ARBA00022723"/>
    </source>
</evidence>
<feature type="binding site" evidence="10">
    <location>
        <position position="122"/>
    </location>
    <ligand>
        <name>ATP</name>
        <dbReference type="ChEBI" id="CHEBI:30616"/>
    </ligand>
</feature>
<evidence type="ECO:0000256" key="11">
    <source>
        <dbReference type="PIRSR" id="PIRSR038186-2"/>
    </source>
</evidence>
<dbReference type="EMBL" id="AUSU01000522">
    <property type="protein sequence ID" value="EPS73197.1"/>
    <property type="molecule type" value="Genomic_DNA"/>
</dbReference>
<evidence type="ECO:0000313" key="15">
    <source>
        <dbReference type="Proteomes" id="UP000015453"/>
    </source>
</evidence>
<evidence type="ECO:0000256" key="8">
    <source>
        <dbReference type="ARBA" id="ARBA00022842"/>
    </source>
</evidence>
<dbReference type="InterPro" id="IPR041429">
    <property type="entry name" value="ITPK1_N"/>
</dbReference>
<dbReference type="EC" id="2.7.1.134" evidence="9"/>
<dbReference type="GO" id="GO:0052725">
    <property type="term" value="F:inositol-1,3,4-trisphosphate 6-kinase activity"/>
    <property type="evidence" value="ECO:0007669"/>
    <property type="project" value="InterPro"/>
</dbReference>
<evidence type="ECO:0000256" key="10">
    <source>
        <dbReference type="PIRSR" id="PIRSR038186-1"/>
    </source>
</evidence>
<feature type="binding site" evidence="10">
    <location>
        <position position="183"/>
    </location>
    <ligand>
        <name>1D-myo-inositol 1,3,4-trisphosphate</name>
        <dbReference type="ChEBI" id="CHEBI:58414"/>
    </ligand>
</feature>
<feature type="binding site" evidence="10">
    <location>
        <position position="230"/>
    </location>
    <ligand>
        <name>ATP</name>
        <dbReference type="ChEBI" id="CHEBI:30616"/>
    </ligand>
</feature>
<evidence type="ECO:0000256" key="1">
    <source>
        <dbReference type="ARBA" id="ARBA00009601"/>
    </source>
</evidence>
<dbReference type="Pfam" id="PF17927">
    <property type="entry name" value="Ins134_P3_kin_N"/>
    <property type="match status" value="1"/>
</dbReference>
<feature type="binding site" evidence="10">
    <location>
        <position position="172"/>
    </location>
    <ligand>
        <name>ATP</name>
        <dbReference type="ChEBI" id="CHEBI:30616"/>
    </ligand>
</feature>
<sequence>MKLKGLFSHLCVDDDETEEKTEDSDVSASSETERIIVVGYVLTSKKKKSFLQPNFIRLARIKGIDFVPIDPKIPISEQGQIDIILHKLATAEWSQAIQEYRNIHPEAIVVDPPDAIRHLYNRQSMLEVVGDLKLPESYGKICIPRQLVISEYLSSVPDEVKKAGLRYPLVAKPLVVDGSSKSHELFLAYDHVSLLELEAPMVLQEFVNHGGILFKVFIVGETTRVVKRSSLPNVTKSDISKISGVFRFPRISRAEASAADYSDLDPCVTELPARPLLEMVAREISRRLGLRLFNMDMIRQSGTKDVYYIIDINYFPGYGKLPEYEDIFTDFILGCQQNEALLPSLSAAVRCFSSLSSIALVAFSPSAFAALEFVALSWIWNW</sequence>
<dbReference type="PANTHER" id="PTHR14217">
    <property type="entry name" value="INOSITOL-TETRAKISPHOSPHATE 1-KINASE"/>
    <property type="match status" value="1"/>
</dbReference>
<dbReference type="PIRSF" id="PIRSF038186">
    <property type="entry name" value="ITPK"/>
    <property type="match status" value="1"/>
</dbReference>
<evidence type="ECO:0000256" key="6">
    <source>
        <dbReference type="ARBA" id="ARBA00022777"/>
    </source>
</evidence>
<dbReference type="OrthoDB" id="25308at2759"/>
<accession>S8EKQ0</accession>
<keyword evidence="7 9" id="KW-0067">ATP-binding</keyword>
<keyword evidence="3 9" id="KW-0808">Transferase</keyword>
<evidence type="ECO:0000256" key="7">
    <source>
        <dbReference type="ARBA" id="ARBA00022840"/>
    </source>
</evidence>
<dbReference type="Pfam" id="PF05770">
    <property type="entry name" value="Ins134_P3_kin"/>
    <property type="match status" value="1"/>
</dbReference>
<keyword evidence="12" id="KW-0812">Transmembrane</keyword>
<feature type="binding site" evidence="10">
    <location>
        <position position="215"/>
    </location>
    <ligand>
        <name>1D-myo-inositol 1,3,4-trisphosphate</name>
        <dbReference type="ChEBI" id="CHEBI:58414"/>
    </ligand>
</feature>
<comment type="subunit">
    <text evidence="2 9">Monomer.</text>
</comment>
<evidence type="ECO:0000256" key="5">
    <source>
        <dbReference type="ARBA" id="ARBA00022741"/>
    </source>
</evidence>
<feature type="binding site" evidence="10">
    <location>
        <position position="313"/>
    </location>
    <ligand>
        <name>1D-myo-inositol 1,3,4-trisphosphate</name>
        <dbReference type="ChEBI" id="CHEBI:58414"/>
    </ligand>
</feature>
<evidence type="ECO:0000313" key="14">
    <source>
        <dbReference type="EMBL" id="EPS73197.1"/>
    </source>
</evidence>
<dbReference type="GO" id="GO:0052726">
    <property type="term" value="F:inositol-1,3,4-trisphosphate 5-kinase activity"/>
    <property type="evidence" value="ECO:0007669"/>
    <property type="project" value="InterPro"/>
</dbReference>
<reference evidence="14 15" key="1">
    <citation type="journal article" date="2013" name="BMC Genomics">
        <title>The miniature genome of a carnivorous plant Genlisea aurea contains a low number of genes and short non-coding sequences.</title>
        <authorList>
            <person name="Leushkin E.V."/>
            <person name="Sutormin R.A."/>
            <person name="Nabieva E.R."/>
            <person name="Penin A.A."/>
            <person name="Kondrashov A.S."/>
            <person name="Logacheva M.D."/>
        </authorList>
    </citation>
    <scope>NUCLEOTIDE SEQUENCE [LARGE SCALE GENOMIC DNA]</scope>
</reference>
<keyword evidence="4 9" id="KW-0479">Metal-binding</keyword>
<keyword evidence="15" id="KW-1185">Reference proteome</keyword>
<dbReference type="PROSITE" id="PS50975">
    <property type="entry name" value="ATP_GRASP"/>
    <property type="match status" value="1"/>
</dbReference>
<proteinExistence type="inferred from homology"/>
<feature type="domain" description="ATP-grasp" evidence="13">
    <location>
        <begin position="133"/>
        <end position="346"/>
    </location>
</feature>
<dbReference type="SUPFAM" id="SSF56059">
    <property type="entry name" value="Glutathione synthetase ATP-binding domain-like"/>
    <property type="match status" value="1"/>
</dbReference>
<comment type="catalytic activity">
    <reaction evidence="9">
        <text>1D-myo-inositol 3,4,5,6-tetrakisphosphate + ATP = 1D-myo-inositol 1,3,4,5,6-pentakisphosphate + ADP + H(+)</text>
        <dbReference type="Rhea" id="RHEA:12452"/>
        <dbReference type="ChEBI" id="CHEBI:15378"/>
        <dbReference type="ChEBI" id="CHEBI:30616"/>
        <dbReference type="ChEBI" id="CHEBI:57539"/>
        <dbReference type="ChEBI" id="CHEBI:57733"/>
        <dbReference type="ChEBI" id="CHEBI:456216"/>
        <dbReference type="EC" id="2.7.1.134"/>
    </reaction>
</comment>
<protein>
    <recommendedName>
        <fullName evidence="9">Inositol-tetrakisphosphate 1-kinase</fullName>
        <ecNumber evidence="9">2.7.1.134</ecNumber>
    </recommendedName>
</protein>
<keyword evidence="6 9" id="KW-0418">Kinase</keyword>
<dbReference type="InterPro" id="IPR011761">
    <property type="entry name" value="ATP-grasp"/>
</dbReference>
<evidence type="ECO:0000256" key="3">
    <source>
        <dbReference type="ARBA" id="ARBA00022679"/>
    </source>
</evidence>
<feature type="binding site" evidence="11">
    <location>
        <position position="311"/>
    </location>
    <ligand>
        <name>Mg(2+)</name>
        <dbReference type="ChEBI" id="CHEBI:18420"/>
        <label>2</label>
    </ligand>
</feature>
<comment type="similarity">
    <text evidence="1 9">Belongs to the ITPK1 family.</text>
</comment>
<comment type="cofactor">
    <cofactor evidence="9 11">
        <name>Mg(2+)</name>
        <dbReference type="ChEBI" id="CHEBI:18420"/>
    </cofactor>
    <text evidence="9 11">Binds 2 magnesium ions per subunit.</text>
</comment>
<evidence type="ECO:0000256" key="12">
    <source>
        <dbReference type="SAM" id="Phobius"/>
    </source>
</evidence>
<feature type="binding site" evidence="10">
    <location>
        <position position="87"/>
    </location>
    <ligand>
        <name>1D-myo-inositol 1,3,4-trisphosphate</name>
        <dbReference type="ChEBI" id="CHEBI:58414"/>
    </ligand>
</feature>
<keyword evidence="5 9" id="KW-0547">Nucleotide-binding</keyword>
<feature type="binding site" evidence="10">
    <location>
        <position position="46"/>
    </location>
    <ligand>
        <name>1D-myo-inositol 1,3,4-trisphosphate</name>
        <dbReference type="ChEBI" id="CHEBI:58414"/>
    </ligand>
</feature>
<dbReference type="Proteomes" id="UP000015453">
    <property type="component" value="Unassembled WGS sequence"/>
</dbReference>
<keyword evidence="8 9" id="KW-0460">Magnesium</keyword>
<dbReference type="PANTHER" id="PTHR14217:SF39">
    <property type="entry name" value="INOSITOL-TETRAKISPHOSPHATE 1-KINASE 3"/>
    <property type="match status" value="1"/>
</dbReference>
<evidence type="ECO:0000259" key="13">
    <source>
        <dbReference type="PROSITE" id="PS50975"/>
    </source>
</evidence>
<keyword evidence="12" id="KW-0472">Membrane</keyword>
<evidence type="ECO:0000256" key="2">
    <source>
        <dbReference type="ARBA" id="ARBA00011245"/>
    </source>
</evidence>
<comment type="function">
    <text evidence="9">Kinase that can phosphorylate various inositol polyphosphate such as Ins(3,4,5,6)P4 or Ins(1,3,4)P3.</text>
</comment>
<dbReference type="GO" id="GO:0005737">
    <property type="term" value="C:cytoplasm"/>
    <property type="evidence" value="ECO:0007669"/>
    <property type="project" value="TreeGrafter"/>
</dbReference>
<organism evidence="14 15">
    <name type="scientific">Genlisea aurea</name>
    <dbReference type="NCBI Taxonomy" id="192259"/>
    <lineage>
        <taxon>Eukaryota</taxon>
        <taxon>Viridiplantae</taxon>
        <taxon>Streptophyta</taxon>
        <taxon>Embryophyta</taxon>
        <taxon>Tracheophyta</taxon>
        <taxon>Spermatophyta</taxon>
        <taxon>Magnoliopsida</taxon>
        <taxon>eudicotyledons</taxon>
        <taxon>Gunneridae</taxon>
        <taxon>Pentapetalae</taxon>
        <taxon>asterids</taxon>
        <taxon>lamiids</taxon>
        <taxon>Lamiales</taxon>
        <taxon>Lentibulariaceae</taxon>
        <taxon>Genlisea</taxon>
    </lineage>
</organism>
<gene>
    <name evidence="14" type="ORF">M569_01552</name>
</gene>
<dbReference type="GO" id="GO:0000287">
    <property type="term" value="F:magnesium ion binding"/>
    <property type="evidence" value="ECO:0007669"/>
    <property type="project" value="InterPro"/>
</dbReference>
<comment type="caution">
    <text evidence="14">The sequence shown here is derived from an EMBL/GenBank/DDBJ whole genome shotgun (WGS) entry which is preliminary data.</text>
</comment>
<feature type="transmembrane region" description="Helical" evidence="12">
    <location>
        <begin position="358"/>
        <end position="380"/>
    </location>
</feature>
<dbReference type="GO" id="GO:0005524">
    <property type="term" value="F:ATP binding"/>
    <property type="evidence" value="ECO:0007669"/>
    <property type="project" value="UniProtKB-UniRule"/>
</dbReference>
<dbReference type="InterPro" id="IPR008656">
    <property type="entry name" value="Inositol_tetrakis-P_1-kinase"/>
</dbReference>